<dbReference type="PANTHER" id="PTHR36617">
    <property type="entry name" value="PROTEIN, PUTATIVE-RELATED"/>
    <property type="match status" value="1"/>
</dbReference>
<sequence>MTSSCSYMWRAVAKAWPLLCNNMIWSIGNGRTVRCWEDIWVPNVGSLNHYVSRHGNIDFETIVSEMVLANGDWNLDFFRLWLPKEVIDRKISISPPLNQAGPDILSWSRMTSGVFSVKSAYHLLKEETWCLEEKSWNMIWKILGPHRAKHFIWLIFKQRLLTNSERVRRGIT</sequence>
<dbReference type="Pfam" id="PF13966">
    <property type="entry name" value="zf-RVT"/>
    <property type="match status" value="1"/>
</dbReference>
<feature type="domain" description="Reverse transcriptase zinc-binding" evidence="1">
    <location>
        <begin position="115"/>
        <end position="171"/>
    </location>
</feature>
<proteinExistence type="predicted"/>
<organism evidence="2 3">
    <name type="scientific">Gossypium arboreum</name>
    <name type="common">Tree cotton</name>
    <name type="synonym">Gossypium nanking</name>
    <dbReference type="NCBI Taxonomy" id="29729"/>
    <lineage>
        <taxon>Eukaryota</taxon>
        <taxon>Viridiplantae</taxon>
        <taxon>Streptophyta</taxon>
        <taxon>Embryophyta</taxon>
        <taxon>Tracheophyta</taxon>
        <taxon>Spermatophyta</taxon>
        <taxon>Magnoliopsida</taxon>
        <taxon>eudicotyledons</taxon>
        <taxon>Gunneridae</taxon>
        <taxon>Pentapetalae</taxon>
        <taxon>rosids</taxon>
        <taxon>malvids</taxon>
        <taxon>Malvales</taxon>
        <taxon>Malvaceae</taxon>
        <taxon>Malvoideae</taxon>
        <taxon>Gossypium</taxon>
    </lineage>
</organism>
<dbReference type="PANTHER" id="PTHR36617:SF15">
    <property type="entry name" value="REVERSE TRANSCRIPTASE ZINC-BINDING DOMAIN-CONTAINING PROTEIN"/>
    <property type="match status" value="1"/>
</dbReference>
<protein>
    <recommendedName>
        <fullName evidence="1">Reverse transcriptase zinc-binding domain-containing protein</fullName>
    </recommendedName>
</protein>
<comment type="caution">
    <text evidence="2">The sequence shown here is derived from an EMBL/GenBank/DDBJ whole genome shotgun (WGS) entry which is preliminary data.</text>
</comment>
<evidence type="ECO:0000313" key="3">
    <source>
        <dbReference type="Proteomes" id="UP001358586"/>
    </source>
</evidence>
<keyword evidence="3" id="KW-1185">Reference proteome</keyword>
<evidence type="ECO:0000313" key="2">
    <source>
        <dbReference type="EMBL" id="KAK5833055.1"/>
    </source>
</evidence>
<dbReference type="Proteomes" id="UP001358586">
    <property type="component" value="Chromosome 5"/>
</dbReference>
<evidence type="ECO:0000259" key="1">
    <source>
        <dbReference type="Pfam" id="PF13966"/>
    </source>
</evidence>
<dbReference type="EMBL" id="JARKNE010000005">
    <property type="protein sequence ID" value="KAK5833055.1"/>
    <property type="molecule type" value="Genomic_DNA"/>
</dbReference>
<name>A0ABR0Q167_GOSAR</name>
<dbReference type="InterPro" id="IPR026960">
    <property type="entry name" value="RVT-Znf"/>
</dbReference>
<gene>
    <name evidence="2" type="ORF">PVK06_016866</name>
</gene>
<accession>A0ABR0Q167</accession>
<reference evidence="2 3" key="1">
    <citation type="submission" date="2023-03" db="EMBL/GenBank/DDBJ databases">
        <title>WGS of Gossypium arboreum.</title>
        <authorList>
            <person name="Yu D."/>
        </authorList>
    </citation>
    <scope>NUCLEOTIDE SEQUENCE [LARGE SCALE GENOMIC DNA]</scope>
    <source>
        <tissue evidence="2">Leaf</tissue>
    </source>
</reference>